<dbReference type="GO" id="GO:0008170">
    <property type="term" value="F:N-methyltransferase activity"/>
    <property type="evidence" value="ECO:0007669"/>
    <property type="project" value="InterPro"/>
</dbReference>
<dbReference type="PROSITE" id="PS51257">
    <property type="entry name" value="PROKAR_LIPOPROTEIN"/>
    <property type="match status" value="1"/>
</dbReference>
<evidence type="ECO:0000256" key="2">
    <source>
        <dbReference type="ARBA" id="ARBA00022679"/>
    </source>
</evidence>
<dbReference type="SUPFAM" id="SSF53335">
    <property type="entry name" value="S-adenosyl-L-methionine-dependent methyltransferases"/>
    <property type="match status" value="1"/>
</dbReference>
<comment type="caution">
    <text evidence="5">The sequence shown here is derived from an EMBL/GenBank/DDBJ whole genome shotgun (WGS) entry which is preliminary data.</text>
</comment>
<proteinExistence type="inferred from homology"/>
<dbReference type="Gene3D" id="3.40.50.150">
    <property type="entry name" value="Vaccinia Virus protein VP39"/>
    <property type="match status" value="1"/>
</dbReference>
<evidence type="ECO:0000313" key="6">
    <source>
        <dbReference type="Proteomes" id="UP000035720"/>
    </source>
</evidence>
<dbReference type="Pfam" id="PF01555">
    <property type="entry name" value="N6_N4_Mtase"/>
    <property type="match status" value="1"/>
</dbReference>
<organism evidence="5 6">
    <name type="scientific">Nostocoides jenkinsii Ben 74</name>
    <dbReference type="NCBI Taxonomy" id="1193518"/>
    <lineage>
        <taxon>Bacteria</taxon>
        <taxon>Bacillati</taxon>
        <taxon>Actinomycetota</taxon>
        <taxon>Actinomycetes</taxon>
        <taxon>Micrococcales</taxon>
        <taxon>Intrasporangiaceae</taxon>
        <taxon>Nostocoides</taxon>
    </lineage>
</organism>
<dbReference type="STRING" id="1193518.BN13_380028"/>
<comment type="similarity">
    <text evidence="3">Belongs to the N(4)/N(6)-methyltransferase family.</text>
</comment>
<dbReference type="OrthoDB" id="9773060at2"/>
<gene>
    <name evidence="5" type="primary">bglIM</name>
    <name evidence="5" type="ORF">BN13_380028</name>
</gene>
<dbReference type="PANTHER" id="PTHR13370">
    <property type="entry name" value="RNA METHYLASE-RELATED"/>
    <property type="match status" value="1"/>
</dbReference>
<dbReference type="InterPro" id="IPR002941">
    <property type="entry name" value="DNA_methylase_N4/N6"/>
</dbReference>
<protein>
    <recommendedName>
        <fullName evidence="3">Methyltransferase</fullName>
        <ecNumber evidence="3">2.1.1.-</ecNumber>
    </recommendedName>
</protein>
<dbReference type="EMBL" id="CAJC01000148">
    <property type="protein sequence ID" value="CCI53377.1"/>
    <property type="molecule type" value="Genomic_DNA"/>
</dbReference>
<sequence>MKPLVDGVVHPGNAALLAGCLAPDSVALAVTSPPYLVGKGYEIDATEQSWTDVLRATFRGVGAALVPGGFLAVNINDILAFPDPDLPRVNAENARARKHNVTRADIQAVIDAAPAPPSRASLARHFAVSEQTIDRRLRGVNIRGGKRTVQTRVRLCGPTVVDAAAGGGLYLYDRRAWAKGPAWTNSPWHATSYRAVDEFEYIYLFHKPGPLRYDRGRLDGAEWGQWGSRGVWQVPSVAANNDHEARFPDEIPRRLIRLLSDPGDVILDPFAGSGTTLRVAADLGRRWIGFEIDPKWASTASHAAREASLRSLSA</sequence>
<evidence type="ECO:0000313" key="5">
    <source>
        <dbReference type="EMBL" id="CCI53377.1"/>
    </source>
</evidence>
<keyword evidence="1 5" id="KW-0489">Methyltransferase</keyword>
<name>A0A077MEJ3_9MICO</name>
<accession>A0A077MEJ3</accession>
<reference evidence="5 6" key="1">
    <citation type="journal article" date="2013" name="ISME J.">
        <title>A metabolic model for members of the genus Tetrasphaera involved in enhanced biological phosphorus removal.</title>
        <authorList>
            <person name="Kristiansen R."/>
            <person name="Nguyen H.T.T."/>
            <person name="Saunders A.M."/>
            <person name="Nielsen J.L."/>
            <person name="Wimmer R."/>
            <person name="Le V.Q."/>
            <person name="McIlroy S.J."/>
            <person name="Petrovski S."/>
            <person name="Seviour R.J."/>
            <person name="Calteau A."/>
            <person name="Nielsen K.L."/>
            <person name="Nielsen P.H."/>
        </authorList>
    </citation>
    <scope>NUCLEOTIDE SEQUENCE [LARGE SCALE GENOMIC DNA]</scope>
    <source>
        <strain evidence="5 6">Ben 74</strain>
    </source>
</reference>
<dbReference type="RefSeq" id="WP_048545653.1">
    <property type="nucleotide sequence ID" value="NZ_HF571038.1"/>
</dbReference>
<dbReference type="Proteomes" id="UP000035720">
    <property type="component" value="Unassembled WGS sequence"/>
</dbReference>
<dbReference type="GO" id="GO:0032259">
    <property type="term" value="P:methylation"/>
    <property type="evidence" value="ECO:0007669"/>
    <property type="project" value="UniProtKB-KW"/>
</dbReference>
<dbReference type="PANTHER" id="PTHR13370:SF3">
    <property type="entry name" value="TRNA (GUANINE(10)-N2)-METHYLTRANSFERASE HOMOLOG"/>
    <property type="match status" value="1"/>
</dbReference>
<evidence type="ECO:0000259" key="4">
    <source>
        <dbReference type="Pfam" id="PF01555"/>
    </source>
</evidence>
<dbReference type="InterPro" id="IPR001091">
    <property type="entry name" value="RM_Methyltransferase"/>
</dbReference>
<keyword evidence="2 5" id="KW-0808">Transferase</keyword>
<keyword evidence="6" id="KW-1185">Reference proteome</keyword>
<dbReference type="AlphaFoldDB" id="A0A077MEJ3"/>
<dbReference type="PRINTS" id="PR00508">
    <property type="entry name" value="S21N4MTFRASE"/>
</dbReference>
<dbReference type="EC" id="2.1.1.-" evidence="3"/>
<dbReference type="InterPro" id="IPR029063">
    <property type="entry name" value="SAM-dependent_MTases_sf"/>
</dbReference>
<evidence type="ECO:0000256" key="1">
    <source>
        <dbReference type="ARBA" id="ARBA00022603"/>
    </source>
</evidence>
<dbReference type="GO" id="GO:0003677">
    <property type="term" value="F:DNA binding"/>
    <property type="evidence" value="ECO:0007669"/>
    <property type="project" value="InterPro"/>
</dbReference>
<feature type="domain" description="DNA methylase N-4/N-6" evidence="4">
    <location>
        <begin position="26"/>
        <end position="298"/>
    </location>
</feature>
<evidence type="ECO:0000256" key="3">
    <source>
        <dbReference type="RuleBase" id="RU362026"/>
    </source>
</evidence>
<dbReference type="GO" id="GO:0005737">
    <property type="term" value="C:cytoplasm"/>
    <property type="evidence" value="ECO:0007669"/>
    <property type="project" value="TreeGrafter"/>
</dbReference>